<dbReference type="OrthoDB" id="7871279at2"/>
<sequence length="74" mass="8730">MDNYHITHDGDRWVLREEGDKRALLEASTKEDIINETRDYMKLRTASVKIHTLDGQIEEERTYPRDQDPRATKG</sequence>
<dbReference type="InterPro" id="IPR018691">
    <property type="entry name" value="DUF2188"/>
</dbReference>
<dbReference type="AlphaFoldDB" id="A0A2N8SL29"/>
<name>A0A2N8SL29_STUST</name>
<dbReference type="RefSeq" id="WP_021207366.1">
    <property type="nucleotide sequence ID" value="NZ_CP073105.1"/>
</dbReference>
<reference evidence="1 2" key="1">
    <citation type="submission" date="2018-01" db="EMBL/GenBank/DDBJ databases">
        <title>Denitrification phenotypes of diverse strains of Pseudomonas stutzeri.</title>
        <authorList>
            <person name="Milligan D.A."/>
            <person name="Bergaust L."/>
            <person name="Bakken L.R."/>
            <person name="Frostegard A."/>
        </authorList>
    </citation>
    <scope>NUCLEOTIDE SEQUENCE [LARGE SCALE GENOMIC DNA]</scope>
    <source>
        <strain evidence="1 2">28a3</strain>
    </source>
</reference>
<comment type="caution">
    <text evidence="1">The sequence shown here is derived from an EMBL/GenBank/DDBJ whole genome shotgun (WGS) entry which is preliminary data.</text>
</comment>
<dbReference type="Proteomes" id="UP000235897">
    <property type="component" value="Unassembled WGS sequence"/>
</dbReference>
<evidence type="ECO:0000313" key="1">
    <source>
        <dbReference type="EMBL" id="PNG03200.1"/>
    </source>
</evidence>
<dbReference type="Pfam" id="PF09954">
    <property type="entry name" value="DUF2188"/>
    <property type="match status" value="1"/>
</dbReference>
<organism evidence="1 2">
    <name type="scientific">Stutzerimonas stutzeri</name>
    <name type="common">Pseudomonas stutzeri</name>
    <dbReference type="NCBI Taxonomy" id="316"/>
    <lineage>
        <taxon>Bacteria</taxon>
        <taxon>Pseudomonadati</taxon>
        <taxon>Pseudomonadota</taxon>
        <taxon>Gammaproteobacteria</taxon>
        <taxon>Pseudomonadales</taxon>
        <taxon>Pseudomonadaceae</taxon>
        <taxon>Stutzerimonas</taxon>
    </lineage>
</organism>
<proteinExistence type="predicted"/>
<accession>A0A2N8SL29</accession>
<evidence type="ECO:0000313" key="2">
    <source>
        <dbReference type="Proteomes" id="UP000235897"/>
    </source>
</evidence>
<gene>
    <name evidence="1" type="ORF">CXL00_21790</name>
</gene>
<protein>
    <submittedName>
        <fullName evidence="1">DUF2188 domain-containing protein</fullName>
    </submittedName>
</protein>
<dbReference type="EMBL" id="POUW01000011">
    <property type="protein sequence ID" value="PNG03200.1"/>
    <property type="molecule type" value="Genomic_DNA"/>
</dbReference>